<name>D6YA01_THEBD</name>
<evidence type="ECO:0000256" key="3">
    <source>
        <dbReference type="ARBA" id="ARBA00022645"/>
    </source>
</evidence>
<feature type="compositionally biased region" description="Basic and acidic residues" evidence="15">
    <location>
        <begin position="841"/>
        <end position="867"/>
    </location>
</feature>
<dbReference type="InterPro" id="IPR050396">
    <property type="entry name" value="Glycosyltr_51/Transpeptidase"/>
</dbReference>
<evidence type="ECO:0000256" key="7">
    <source>
        <dbReference type="ARBA" id="ARBA00022801"/>
    </source>
</evidence>
<dbReference type="GO" id="GO:0008955">
    <property type="term" value="F:peptidoglycan glycosyltransferase activity"/>
    <property type="evidence" value="ECO:0007669"/>
    <property type="project" value="UniProtKB-EC"/>
</dbReference>
<comment type="catalytic activity">
    <reaction evidence="13">
        <text>[GlcNAc-(1-&gt;4)-Mur2Ac(oyl-L-Ala-gamma-D-Glu-L-Lys-D-Ala-D-Ala)](n)-di-trans,octa-cis-undecaprenyl diphosphate + beta-D-GlcNAc-(1-&gt;4)-Mur2Ac(oyl-L-Ala-gamma-D-Glu-L-Lys-D-Ala-D-Ala)-di-trans,octa-cis-undecaprenyl diphosphate = [GlcNAc-(1-&gt;4)-Mur2Ac(oyl-L-Ala-gamma-D-Glu-L-Lys-D-Ala-D-Ala)](n+1)-di-trans,octa-cis-undecaprenyl diphosphate + di-trans,octa-cis-undecaprenyl diphosphate + H(+)</text>
        <dbReference type="Rhea" id="RHEA:23708"/>
        <dbReference type="Rhea" id="RHEA-COMP:9602"/>
        <dbReference type="Rhea" id="RHEA-COMP:9603"/>
        <dbReference type="ChEBI" id="CHEBI:15378"/>
        <dbReference type="ChEBI" id="CHEBI:58405"/>
        <dbReference type="ChEBI" id="CHEBI:60033"/>
        <dbReference type="ChEBI" id="CHEBI:78435"/>
        <dbReference type="EC" id="2.4.99.28"/>
    </reaction>
</comment>
<feature type="compositionally biased region" description="Low complexity" evidence="15">
    <location>
        <begin position="811"/>
        <end position="830"/>
    </location>
</feature>
<dbReference type="GO" id="GO:0009252">
    <property type="term" value="P:peptidoglycan biosynthetic process"/>
    <property type="evidence" value="ECO:0007669"/>
    <property type="project" value="UniProtKB-KW"/>
</dbReference>
<feature type="compositionally biased region" description="Basic and acidic residues" evidence="15">
    <location>
        <begin position="716"/>
        <end position="730"/>
    </location>
</feature>
<dbReference type="RefSeq" id="WP_013131677.1">
    <property type="nucleotide sequence ID" value="NC_014165.1"/>
</dbReference>
<keyword evidence="19" id="KW-1185">Reference proteome</keyword>
<feature type="compositionally biased region" description="Basic residues" evidence="15">
    <location>
        <begin position="898"/>
        <end position="909"/>
    </location>
</feature>
<dbReference type="GO" id="GO:0008658">
    <property type="term" value="F:penicillin binding"/>
    <property type="evidence" value="ECO:0007669"/>
    <property type="project" value="InterPro"/>
</dbReference>
<evidence type="ECO:0000256" key="6">
    <source>
        <dbReference type="ARBA" id="ARBA00022679"/>
    </source>
</evidence>
<dbReference type="Proteomes" id="UP000006640">
    <property type="component" value="Chromosome"/>
</dbReference>
<dbReference type="Gene3D" id="1.10.3810.10">
    <property type="entry name" value="Biosynthetic peptidoglycan transglycosylase-like"/>
    <property type="match status" value="1"/>
</dbReference>
<keyword evidence="8" id="KW-0133">Cell shape</keyword>
<dbReference type="CAZy" id="GT51">
    <property type="family name" value="Glycosyltransferase Family 51"/>
</dbReference>
<feature type="compositionally biased region" description="Low complexity" evidence="15">
    <location>
        <begin position="773"/>
        <end position="789"/>
    </location>
</feature>
<dbReference type="EC" id="2.4.1.129" evidence="18"/>
<organism evidence="18 19">
    <name type="scientific">Thermobispora bispora (strain ATCC 19993 / DSM 43833 / CBS 139.67 / JCM 10125 / KCTC 9307 / NBRC 14880 / R51)</name>
    <dbReference type="NCBI Taxonomy" id="469371"/>
    <lineage>
        <taxon>Bacteria</taxon>
        <taxon>Bacillati</taxon>
        <taxon>Actinomycetota</taxon>
        <taxon>Actinomycetes</taxon>
        <taxon>Streptosporangiales</taxon>
        <taxon>Streptosporangiaceae</taxon>
        <taxon>Thermobispora</taxon>
    </lineage>
</organism>
<feature type="coiled-coil region" evidence="14">
    <location>
        <begin position="144"/>
        <end position="171"/>
    </location>
</feature>
<dbReference type="EMBL" id="CP001874">
    <property type="protein sequence ID" value="ADG88144.1"/>
    <property type="molecule type" value="Genomic_DNA"/>
</dbReference>
<evidence type="ECO:0000256" key="1">
    <source>
        <dbReference type="ARBA" id="ARBA00007090"/>
    </source>
</evidence>
<evidence type="ECO:0000313" key="19">
    <source>
        <dbReference type="Proteomes" id="UP000006640"/>
    </source>
</evidence>
<feature type="compositionally biased region" description="Low complexity" evidence="15">
    <location>
        <begin position="987"/>
        <end position="1009"/>
    </location>
</feature>
<dbReference type="GO" id="GO:0006508">
    <property type="term" value="P:proteolysis"/>
    <property type="evidence" value="ECO:0007669"/>
    <property type="project" value="UniProtKB-KW"/>
</dbReference>
<dbReference type="PANTHER" id="PTHR32282:SF33">
    <property type="entry name" value="PEPTIDOGLYCAN GLYCOSYLTRANSFERASE"/>
    <property type="match status" value="1"/>
</dbReference>
<protein>
    <submittedName>
        <fullName evidence="18">Peptidoglycan glycosyltransferase</fullName>
        <ecNumber evidence="18">2.4.1.129</ecNumber>
    </submittedName>
</protein>
<dbReference type="InterPro" id="IPR001264">
    <property type="entry name" value="Glyco_trans_51"/>
</dbReference>
<evidence type="ECO:0000256" key="9">
    <source>
        <dbReference type="ARBA" id="ARBA00022984"/>
    </source>
</evidence>
<dbReference type="eggNOG" id="COG0744">
    <property type="taxonomic scope" value="Bacteria"/>
</dbReference>
<dbReference type="AlphaFoldDB" id="D6YA01"/>
<dbReference type="Pfam" id="PF00905">
    <property type="entry name" value="Transpeptidase"/>
    <property type="match status" value="1"/>
</dbReference>
<keyword evidence="3" id="KW-0121">Carboxypeptidase</keyword>
<dbReference type="InterPro" id="IPR001460">
    <property type="entry name" value="PCN-bd_Tpept"/>
</dbReference>
<dbReference type="HOGENOM" id="CLU_006354_2_6_11"/>
<feature type="compositionally biased region" description="Basic residues" evidence="15">
    <location>
        <begin position="705"/>
        <end position="715"/>
    </location>
</feature>
<dbReference type="SUPFAM" id="SSF56601">
    <property type="entry name" value="beta-lactamase/transpeptidase-like"/>
    <property type="match status" value="1"/>
</dbReference>
<feature type="compositionally biased region" description="Basic residues" evidence="15">
    <location>
        <begin position="951"/>
        <end position="972"/>
    </location>
</feature>
<dbReference type="InterPro" id="IPR023346">
    <property type="entry name" value="Lysozyme-like_dom_sf"/>
</dbReference>
<dbReference type="GO" id="GO:0071555">
    <property type="term" value="P:cell wall organization"/>
    <property type="evidence" value="ECO:0007669"/>
    <property type="project" value="UniProtKB-KW"/>
</dbReference>
<evidence type="ECO:0000256" key="11">
    <source>
        <dbReference type="ARBA" id="ARBA00023316"/>
    </source>
</evidence>
<feature type="compositionally biased region" description="Basic residues" evidence="15">
    <location>
        <begin position="868"/>
        <end position="879"/>
    </location>
</feature>
<dbReference type="eggNOG" id="COG3170">
    <property type="taxonomic scope" value="Bacteria"/>
</dbReference>
<dbReference type="PANTHER" id="PTHR32282">
    <property type="entry name" value="BINDING PROTEIN TRANSPEPTIDASE, PUTATIVE-RELATED"/>
    <property type="match status" value="1"/>
</dbReference>
<feature type="domain" description="Penicillin-binding protein transpeptidase" evidence="16">
    <location>
        <begin position="358"/>
        <end position="620"/>
    </location>
</feature>
<feature type="region of interest" description="Disordered" evidence="15">
    <location>
        <begin position="700"/>
        <end position="1057"/>
    </location>
</feature>
<keyword evidence="4" id="KW-0645">Protease</keyword>
<dbReference type="FunFam" id="1.10.3810.10:FF:000001">
    <property type="entry name" value="Penicillin-binding protein 1A"/>
    <property type="match status" value="1"/>
</dbReference>
<evidence type="ECO:0000256" key="14">
    <source>
        <dbReference type="SAM" id="Coils"/>
    </source>
</evidence>
<reference evidence="18 19" key="1">
    <citation type="submission" date="2010-01" db="EMBL/GenBank/DDBJ databases">
        <title>The complete genome of Thermobispora bispora DSM 43833.</title>
        <authorList>
            <consortium name="US DOE Joint Genome Institute (JGI-PGF)"/>
            <person name="Lucas S."/>
            <person name="Copeland A."/>
            <person name="Lapidus A."/>
            <person name="Glavina del Rio T."/>
            <person name="Dalin E."/>
            <person name="Tice H."/>
            <person name="Bruce D."/>
            <person name="Goodwin L."/>
            <person name="Pitluck S."/>
            <person name="Kyrpides N."/>
            <person name="Mavromatis K."/>
            <person name="Ivanova N."/>
            <person name="Mikhailova N."/>
            <person name="Chertkov O."/>
            <person name="Brettin T."/>
            <person name="Detter J.C."/>
            <person name="Han C."/>
            <person name="Larimer F."/>
            <person name="Land M."/>
            <person name="Hauser L."/>
            <person name="Markowitz V."/>
            <person name="Cheng J.-F."/>
            <person name="Hugenholtz P."/>
            <person name="Woyke T."/>
            <person name="Wu D."/>
            <person name="Jando M."/>
            <person name="Schneider S."/>
            <person name="Klenk H.-P."/>
            <person name="Eisen J.A."/>
        </authorList>
    </citation>
    <scope>NUCLEOTIDE SEQUENCE [LARGE SCALE GENOMIC DNA]</scope>
    <source>
        <strain evidence="19">ATCC 19993 / DSM 43833 / CBS 139.67 / JCM 10125 / KCTC 9307 / NBRC 14880 / R51</strain>
    </source>
</reference>
<gene>
    <name evidence="18" type="ordered locus">Tbis_1426</name>
</gene>
<evidence type="ECO:0000256" key="5">
    <source>
        <dbReference type="ARBA" id="ARBA00022676"/>
    </source>
</evidence>
<dbReference type="KEGG" id="tbi:Tbis_1426"/>
<sequence length="1057" mass="113215">MTSRLLNAAAKLGLCGAAGGALVAGITLPLVSGAGLTAKHAAAAFSELPPPPRDDGVPELTRVLDRHGRQIAQFYYQNRQSVPLSRVAPVMRQAILAIEDARFYQHGGLDIRGTLRALIANTRAGTITQGGSSITQQLVKNILITQAETDRERLRASVRSIQRKIDELRYALALERKYTKDQILERYLNIAYFGAGSFGVQAAARRFFSVDAADLTLTQAATLAGAVRTPSDTDPTLGAEHRARLLERRNLVLRRMAELKMITPEQAAAAIRAPLGLRMRPQPGGCESSPHPFFCVYVEREVLTNPAFGPDRASRERRLQRGGLTIWTTLDPVAQRAAEKAISARVWPQDTQVAAEAMVEPGTGYIRALATSKRYGRNPRNRPIGPRTTYNLAADQAHGGGLGLQAGSTFKVFTLATALSQGMRFGDGFQIPSTYVPDSGYRDCSGKPVNAPGTRIRNAGGEGRGGPYSLEMATWHSVNVFFMKLERQVGLCNVVKTAKALGVRRADGAPLREVPTFTLGVNEMDPTTMAAAFATFAARGRYCRPMAITAIVERDGTRTEIPPSCSTALDPEVADAVNHVLSGVFTKGTMRGQSIGRPAAGKTGTSNGYTSAWFAGYTPALAAAVSVGDIRGSYRYPLTGVTIGGRYYAAVQGASLPGAIWVDSMRAALRHTPPLGFVPPDMRRFGGGFTPGLKEYLEKQAEKARKAREKQKRKKKEQERREEERRERETATAGDPRAADRPGTEPGRPSASPSTAGVRASARTPQRAERPQRAGAASDARRGGPSATARPRHAAGRPAHRASGRQRALWTAPPAASRRAVPRSTAAPRAGSHGTRAHPARSHDTRSRPARSRDARSQPARSRDPRSRPARPHGTRSKPARSQDARSQPARSRDPRSRPARPHGTRSKPARSQDARSQPARSRDPRSRPARPQDTRSRQARAPRTTGPRAGTKRTRPQHGRSQHARSQRARSQRAAAPRTPSPRPTASPGGHRATGAPAPGPAVPSGARPPRRTGGAGDGTPAARPGDPAPAGTPGGGSGAEAGGAEELLEVAHEGR</sequence>
<evidence type="ECO:0000256" key="12">
    <source>
        <dbReference type="ARBA" id="ARBA00034000"/>
    </source>
</evidence>
<comment type="catalytic activity">
    <reaction evidence="12">
        <text>Preferential cleavage: (Ac)2-L-Lys-D-Ala-|-D-Ala. Also transpeptidation of peptidyl-alanyl moieties that are N-acyl substituents of D-alanine.</text>
        <dbReference type="EC" id="3.4.16.4"/>
    </reaction>
</comment>
<evidence type="ECO:0000256" key="15">
    <source>
        <dbReference type="SAM" id="MobiDB-lite"/>
    </source>
</evidence>
<evidence type="ECO:0000256" key="8">
    <source>
        <dbReference type="ARBA" id="ARBA00022960"/>
    </source>
</evidence>
<dbReference type="SUPFAM" id="SSF53955">
    <property type="entry name" value="Lysozyme-like"/>
    <property type="match status" value="1"/>
</dbReference>
<feature type="compositionally biased region" description="Gly residues" evidence="15">
    <location>
        <begin position="1034"/>
        <end position="1043"/>
    </location>
</feature>
<evidence type="ECO:0000256" key="10">
    <source>
        <dbReference type="ARBA" id="ARBA00023268"/>
    </source>
</evidence>
<dbReference type="Gene3D" id="3.40.710.10">
    <property type="entry name" value="DD-peptidase/beta-lactamase superfamily"/>
    <property type="match status" value="1"/>
</dbReference>
<keyword evidence="7" id="KW-0378">Hydrolase</keyword>
<dbReference type="STRING" id="469371.Tbis_1426"/>
<evidence type="ECO:0000259" key="16">
    <source>
        <dbReference type="Pfam" id="PF00905"/>
    </source>
</evidence>
<feature type="compositionally biased region" description="Basic residues" evidence="15">
    <location>
        <begin position="790"/>
        <end position="804"/>
    </location>
</feature>
<evidence type="ECO:0000256" key="2">
    <source>
        <dbReference type="ARBA" id="ARBA00007739"/>
    </source>
</evidence>
<keyword evidence="9" id="KW-0573">Peptidoglycan synthesis</keyword>
<evidence type="ECO:0000259" key="17">
    <source>
        <dbReference type="Pfam" id="PF00912"/>
    </source>
</evidence>
<dbReference type="Pfam" id="PF00912">
    <property type="entry name" value="Transgly"/>
    <property type="match status" value="1"/>
</dbReference>
<evidence type="ECO:0000313" key="18">
    <source>
        <dbReference type="EMBL" id="ADG88144.1"/>
    </source>
</evidence>
<dbReference type="InterPro" id="IPR012338">
    <property type="entry name" value="Beta-lactam/transpept-like"/>
</dbReference>
<keyword evidence="5 18" id="KW-0328">Glycosyltransferase</keyword>
<comment type="similarity">
    <text evidence="2">In the N-terminal section; belongs to the glycosyltransferase 51 family.</text>
</comment>
<keyword evidence="14" id="KW-0175">Coiled coil</keyword>
<proteinExistence type="inferred from homology"/>
<keyword evidence="10" id="KW-0511">Multifunctional enzyme</keyword>
<dbReference type="InterPro" id="IPR036950">
    <property type="entry name" value="PBP_transglycosylase"/>
</dbReference>
<comment type="similarity">
    <text evidence="1">In the C-terminal section; belongs to the transpeptidase family.</text>
</comment>
<keyword evidence="11" id="KW-0961">Cell wall biogenesis/degradation</keyword>
<dbReference type="GO" id="GO:0030288">
    <property type="term" value="C:outer membrane-bounded periplasmic space"/>
    <property type="evidence" value="ECO:0007669"/>
    <property type="project" value="TreeGrafter"/>
</dbReference>
<feature type="domain" description="Glycosyl transferase family 51" evidence="17">
    <location>
        <begin position="68"/>
        <end position="256"/>
    </location>
</feature>
<keyword evidence="6 18" id="KW-0808">Transferase</keyword>
<feature type="compositionally biased region" description="Low complexity" evidence="15">
    <location>
        <begin position="1020"/>
        <end position="1033"/>
    </location>
</feature>
<accession>D6YA01</accession>
<dbReference type="GO" id="GO:0008360">
    <property type="term" value="P:regulation of cell shape"/>
    <property type="evidence" value="ECO:0007669"/>
    <property type="project" value="UniProtKB-KW"/>
</dbReference>
<evidence type="ECO:0000256" key="13">
    <source>
        <dbReference type="ARBA" id="ARBA00049902"/>
    </source>
</evidence>
<dbReference type="GO" id="GO:0009002">
    <property type="term" value="F:serine-type D-Ala-D-Ala carboxypeptidase activity"/>
    <property type="evidence" value="ECO:0007669"/>
    <property type="project" value="UniProtKB-EC"/>
</dbReference>
<evidence type="ECO:0000256" key="4">
    <source>
        <dbReference type="ARBA" id="ARBA00022670"/>
    </source>
</evidence>
<feature type="compositionally biased region" description="Basic and acidic residues" evidence="15">
    <location>
        <begin position="921"/>
        <end position="937"/>
    </location>
</feature>